<feature type="domain" description="KAP NTPase" evidence="2">
    <location>
        <begin position="141"/>
        <end position="229"/>
    </location>
</feature>
<evidence type="ECO:0000313" key="3">
    <source>
        <dbReference type="EMBL" id="PIP56428.1"/>
    </source>
</evidence>
<sequence>MELLFTFSRWVNFLIISLVVVVSLIVVLYLDDIRKRPQTLAWGIVEKVSITGTLAFFLLECMFEINVPLPVNLILASVFIGVPLLIVDKVKNRKSTETNDTAILTINFDKPLETLADLEEIENHGGSTEQLFKKMKSDITSLVEKIATTEFSTRQPEDTSYSICIDAKWGSGKTSFMNITKTESINRLKNKLVWIDYNPWNFGNENELIQDFFNTLNSGIYDKHGVKIFSSLNTQ</sequence>
<dbReference type="InterPro" id="IPR011646">
    <property type="entry name" value="KAP_P-loop"/>
</dbReference>
<evidence type="ECO:0000313" key="4">
    <source>
        <dbReference type="Proteomes" id="UP000228495"/>
    </source>
</evidence>
<dbReference type="AlphaFoldDB" id="A0A2H0BHD9"/>
<reference evidence="3 4" key="1">
    <citation type="submission" date="2017-09" db="EMBL/GenBank/DDBJ databases">
        <title>Depth-based differentiation of microbial function through sediment-hosted aquifers and enrichment of novel symbionts in the deep terrestrial subsurface.</title>
        <authorList>
            <person name="Probst A.J."/>
            <person name="Ladd B."/>
            <person name="Jarett J.K."/>
            <person name="Geller-Mcgrath D.E."/>
            <person name="Sieber C.M."/>
            <person name="Emerson J.B."/>
            <person name="Anantharaman K."/>
            <person name="Thomas B.C."/>
            <person name="Malmstrom R."/>
            <person name="Stieglmeier M."/>
            <person name="Klingl A."/>
            <person name="Woyke T."/>
            <person name="Ryan C.M."/>
            <person name="Banfield J.F."/>
        </authorList>
    </citation>
    <scope>NUCLEOTIDE SEQUENCE [LARGE SCALE GENOMIC DNA]</scope>
    <source>
        <strain evidence="3">CG22_combo_CG10-13_8_21_14_all_39_12</strain>
    </source>
</reference>
<protein>
    <recommendedName>
        <fullName evidence="2">KAP NTPase domain-containing protein</fullName>
    </recommendedName>
</protein>
<name>A0A2H0BHD9_UNCKA</name>
<gene>
    <name evidence="3" type="ORF">COX05_03140</name>
</gene>
<evidence type="ECO:0000259" key="2">
    <source>
        <dbReference type="Pfam" id="PF07693"/>
    </source>
</evidence>
<dbReference type="EMBL" id="PCSU01000055">
    <property type="protein sequence ID" value="PIP56428.1"/>
    <property type="molecule type" value="Genomic_DNA"/>
</dbReference>
<organism evidence="3 4">
    <name type="scientific">candidate division WWE3 bacterium CG22_combo_CG10-13_8_21_14_all_39_12</name>
    <dbReference type="NCBI Taxonomy" id="1975094"/>
    <lineage>
        <taxon>Bacteria</taxon>
        <taxon>Katanobacteria</taxon>
    </lineage>
</organism>
<feature type="transmembrane region" description="Helical" evidence="1">
    <location>
        <begin position="12"/>
        <end position="30"/>
    </location>
</feature>
<keyword evidence="1" id="KW-1133">Transmembrane helix</keyword>
<feature type="transmembrane region" description="Helical" evidence="1">
    <location>
        <begin position="65"/>
        <end position="87"/>
    </location>
</feature>
<dbReference type="Proteomes" id="UP000228495">
    <property type="component" value="Unassembled WGS sequence"/>
</dbReference>
<evidence type="ECO:0000256" key="1">
    <source>
        <dbReference type="SAM" id="Phobius"/>
    </source>
</evidence>
<keyword evidence="1" id="KW-0472">Membrane</keyword>
<keyword evidence="1" id="KW-0812">Transmembrane</keyword>
<dbReference type="Pfam" id="PF07693">
    <property type="entry name" value="KAP_NTPase"/>
    <property type="match status" value="1"/>
</dbReference>
<comment type="caution">
    <text evidence="3">The sequence shown here is derived from an EMBL/GenBank/DDBJ whole genome shotgun (WGS) entry which is preliminary data.</text>
</comment>
<accession>A0A2H0BHD9</accession>
<proteinExistence type="predicted"/>